<dbReference type="AlphaFoldDB" id="A0A6J0C6E1"/>
<dbReference type="KEGG" id="nlo:107226002"/>
<protein>
    <submittedName>
        <fullName evidence="3">Juvenile hormone acid O-methyltransferase</fullName>
    </submittedName>
</protein>
<dbReference type="GeneID" id="107226002"/>
<dbReference type="InterPro" id="IPR029063">
    <property type="entry name" value="SAM-dependent_MTases_sf"/>
</dbReference>
<gene>
    <name evidence="3" type="primary">LOC107226002</name>
</gene>
<keyword evidence="2" id="KW-1185">Reference proteome</keyword>
<sequence>MYKPALYTAANGLQRSDAHDITEEYAKEIGHMSGRCLDIGSGPGDVVNDFILPKLHPKATVLCSDISESMLNFGKSKYRDNKRLSFIKLDIESSDLPKDLIEHFDHVVSYNCLHWCQNMRKAFENIFTLLRPGGSTLLVFLANNPGFKAYETLAAMPRYQPYMKDVDRYIPLFQHTEQRRETLKSLVQDEGFEVLHCSRRERSYIFDTPETLTKFMLAVNPFIERMPVDLRSEYVKDLVAEAVKETIIFNKSNSNENKYSMLSRYYIFVLYLRKPIAK</sequence>
<organism evidence="3">
    <name type="scientific">Neodiprion lecontei</name>
    <name type="common">Redheaded pine sawfly</name>
    <dbReference type="NCBI Taxonomy" id="441921"/>
    <lineage>
        <taxon>Eukaryota</taxon>
        <taxon>Metazoa</taxon>
        <taxon>Ecdysozoa</taxon>
        <taxon>Arthropoda</taxon>
        <taxon>Hexapoda</taxon>
        <taxon>Insecta</taxon>
        <taxon>Pterygota</taxon>
        <taxon>Neoptera</taxon>
        <taxon>Endopterygota</taxon>
        <taxon>Hymenoptera</taxon>
        <taxon>Tenthredinoidea</taxon>
        <taxon>Diprionidae</taxon>
        <taxon>Diprioninae</taxon>
        <taxon>Neodiprion</taxon>
    </lineage>
</organism>
<dbReference type="CDD" id="cd02440">
    <property type="entry name" value="AdoMet_MTases"/>
    <property type="match status" value="1"/>
</dbReference>
<dbReference type="PANTHER" id="PTHR43861">
    <property type="entry name" value="TRANS-ACONITATE 2-METHYLTRANSFERASE-RELATED"/>
    <property type="match status" value="1"/>
</dbReference>
<reference evidence="3" key="1">
    <citation type="submission" date="2025-08" db="UniProtKB">
        <authorList>
            <consortium name="RefSeq"/>
        </authorList>
    </citation>
    <scope>IDENTIFICATION</scope>
    <source>
        <tissue evidence="3">Thorax and Abdomen</tissue>
    </source>
</reference>
<dbReference type="PANTHER" id="PTHR43861:SF1">
    <property type="entry name" value="TRANS-ACONITATE 2-METHYLTRANSFERASE"/>
    <property type="match status" value="1"/>
</dbReference>
<dbReference type="InterPro" id="IPR013217">
    <property type="entry name" value="Methyltransf_12"/>
</dbReference>
<dbReference type="SUPFAM" id="SSF53335">
    <property type="entry name" value="S-adenosyl-L-methionine-dependent methyltransferases"/>
    <property type="match status" value="1"/>
</dbReference>
<dbReference type="Gene3D" id="3.40.50.150">
    <property type="entry name" value="Vaccinia Virus protein VP39"/>
    <property type="match status" value="1"/>
</dbReference>
<proteinExistence type="predicted"/>
<dbReference type="RefSeq" id="XP_015522153.2">
    <property type="nucleotide sequence ID" value="XM_015666667.2"/>
</dbReference>
<evidence type="ECO:0000259" key="1">
    <source>
        <dbReference type="Pfam" id="PF08242"/>
    </source>
</evidence>
<dbReference type="Pfam" id="PF08242">
    <property type="entry name" value="Methyltransf_12"/>
    <property type="match status" value="1"/>
</dbReference>
<evidence type="ECO:0000313" key="3">
    <source>
        <dbReference type="RefSeq" id="XP_015522153.2"/>
    </source>
</evidence>
<dbReference type="OrthoDB" id="8300214at2759"/>
<dbReference type="InParanoid" id="A0A6J0C6E1"/>
<feature type="domain" description="Methyltransferase type 12" evidence="1">
    <location>
        <begin position="37"/>
        <end position="134"/>
    </location>
</feature>
<dbReference type="GO" id="GO:0008757">
    <property type="term" value="F:S-adenosylmethionine-dependent methyltransferase activity"/>
    <property type="evidence" value="ECO:0007669"/>
    <property type="project" value="InterPro"/>
</dbReference>
<accession>A0A6J0C6E1</accession>
<dbReference type="Proteomes" id="UP000829291">
    <property type="component" value="Chromosome 3"/>
</dbReference>
<name>A0A6J0C6E1_NEOLC</name>
<evidence type="ECO:0000313" key="2">
    <source>
        <dbReference type="Proteomes" id="UP000829291"/>
    </source>
</evidence>